<dbReference type="PROSITE" id="PS50005">
    <property type="entry name" value="TPR"/>
    <property type="match status" value="3"/>
</dbReference>
<dbReference type="Proteomes" id="UP000639403">
    <property type="component" value="Unassembled WGS sequence"/>
</dbReference>
<dbReference type="Pfam" id="PF13432">
    <property type="entry name" value="TPR_16"/>
    <property type="match status" value="1"/>
</dbReference>
<keyword evidence="1" id="KW-0802">TPR repeat</keyword>
<evidence type="ECO:0000313" key="5">
    <source>
        <dbReference type="EMBL" id="KAF9804963.1"/>
    </source>
</evidence>
<dbReference type="PANTHER" id="PTHR47691">
    <property type="entry name" value="REGULATOR-RELATED"/>
    <property type="match status" value="1"/>
</dbReference>
<dbReference type="SUPFAM" id="SSF48452">
    <property type="entry name" value="TPR-like"/>
    <property type="match status" value="2"/>
</dbReference>
<proteinExistence type="predicted"/>
<evidence type="ECO:0008006" key="7">
    <source>
        <dbReference type="Google" id="ProtNLM"/>
    </source>
</evidence>
<sequence>MYTVASKVLPSRLASFTIWERALERHREDTTIDITSDAIAPGLRSISNHDTLLLFAKERCGACKMDTQWDMRTSNALGHILGDIKLLLGIVTDVTTLVAKKDFTYKAIISIIEQVPHVPEELRPSLSTTGIQECCVQYVATIIVLMGLALARKDILVKDDSVRMLLEELRLQVDDLRWEIGPFEVQYQHAWREIQDVAGQANLDLHNLAAIDNTSDLVLRLNDYWRQAKIQSDDQRRLLAAVQCLLDPHAVSLRDMVKPAHVTAKGREKIYGIIVDVFSRLYTVLQRVSSQSPTEELISVHTMSCRILLEIAKIILLSVGVIQGHQVVLSIQLWTGIEKSILLKIDSISKRLWRDAITMYMETTGNDIGSIETLQRIDSVDGLRSMLNTEIHRFTCEKQRYGAIHKVLDPISKCVSQILDVASDVAESHFSHSKIIFGAIGLLLKAAKEVGAAYDTILKLFNTLSNFLGRLELYTKEECSATIKIILTQILCQLLGVVGLATKVIKKNRILAFGKAIVGLHDMGLHDALTKLDQLIDSEGRIVGANVLHVVRGTQKAILGVDVQVREVLQSVGQVQEHVTAVRSMLERGSFYLCIIPTAGTNSRSAEQFNTAGMKGVTSKPALLPPRPAVCVGRDKDVDTFRTFLLQQSHVLISGAGGVGKTTIALELLHHPEVASAFPTRCFVSCDAVTDLEAFRLKLADSLGVSSQMRGQQPLADILQRLSAGSSILCIDNFETLWEPPQSREEVEQDLAQLAGVDQVVLIVTMRGVERPGGILWAPTMSIQPLSVDDGLTMFAKISGASAGKHGEELVRTTDGLPLAISILAHLAQPEMETTESLWRRWEKTGPAIASRADGANQRLFNLGTSIELSLSSPRMRGDPSAHTVLAIIKELPDGLPQSRKFLRKLQEYLPADIDLQRSLETLKRVALVHIDPRSGNHGRYRMLSPTREYCVRLPNLRLSDDTTHAYRTFYAALMTRYRSNQTNSMIHAIVRPELLNVSSILTEWLNVSHPDANVIRAIHSHTLWSLYVGSPTPTLLQQVMKHPIDDEGLLAGCYQCLGHVQYYRDELQVAERNWNMALKAHDSTGNASEAANDYHNLGNLYQRTDRLDRAEAALTAALRLHREVQSSLGEAYDHQALGKLYVRTGQLDKAEAALASALRLHKEVQSSLGEANDCRALGQLYTHTGQLDKAEDVLTSALRLHREVRDFLGEAMDYRALGSLYQRTSRPAEAEAAFMSALRLHREGHNSLGEADVHHVLGTLYMGAERFQEAKDAFSQAYSLHKEVHEYAGARYDLEHLALIYVKLGRDKDAAGALQIVIDHRRRTQRTHDVVNGLQFLGCVYMRMGRLDEAEASLKEAVQLLECMRNVDEKVRRVRKLLDKLRSLRSVRADLVAVS</sequence>
<evidence type="ECO:0000256" key="1">
    <source>
        <dbReference type="PROSITE-ProRule" id="PRU00339"/>
    </source>
</evidence>
<name>A0A8H7NV32_9APHY</name>
<feature type="domain" description="Fungal STAND N-terminal Goodbye" evidence="4">
    <location>
        <begin position="353"/>
        <end position="474"/>
    </location>
</feature>
<gene>
    <name evidence="5" type="ORF">IEO21_09267</name>
</gene>
<feature type="repeat" description="TPR" evidence="1">
    <location>
        <begin position="1252"/>
        <end position="1285"/>
    </location>
</feature>
<dbReference type="GO" id="GO:0043531">
    <property type="term" value="F:ADP binding"/>
    <property type="evidence" value="ECO:0007669"/>
    <property type="project" value="InterPro"/>
</dbReference>
<dbReference type="Gene3D" id="3.40.50.300">
    <property type="entry name" value="P-loop containing nucleotide triphosphate hydrolases"/>
    <property type="match status" value="1"/>
</dbReference>
<dbReference type="InterPro" id="IPR049945">
    <property type="entry name" value="AAA_22"/>
</dbReference>
<reference evidence="5" key="1">
    <citation type="submission" date="2020-11" db="EMBL/GenBank/DDBJ databases">
        <authorList>
            <person name="Koelle M."/>
            <person name="Horta M.A.C."/>
            <person name="Nowrousian M."/>
            <person name="Ohm R.A."/>
            <person name="Benz P."/>
            <person name="Pilgard A."/>
        </authorList>
    </citation>
    <scope>NUCLEOTIDE SEQUENCE</scope>
    <source>
        <strain evidence="5">FPRL280</strain>
    </source>
</reference>
<dbReference type="PANTHER" id="PTHR47691:SF3">
    <property type="entry name" value="HTH-TYPE TRANSCRIPTIONAL REGULATOR RV0890C-RELATED"/>
    <property type="match status" value="1"/>
</dbReference>
<organism evidence="5 6">
    <name type="scientific">Rhodonia placenta</name>
    <dbReference type="NCBI Taxonomy" id="104341"/>
    <lineage>
        <taxon>Eukaryota</taxon>
        <taxon>Fungi</taxon>
        <taxon>Dikarya</taxon>
        <taxon>Basidiomycota</taxon>
        <taxon>Agaricomycotina</taxon>
        <taxon>Agaricomycetes</taxon>
        <taxon>Polyporales</taxon>
        <taxon>Adustoporiaceae</taxon>
        <taxon>Rhodonia</taxon>
    </lineage>
</organism>
<protein>
    <recommendedName>
        <fullName evidence="7">AAA+ ATPase domain-containing protein</fullName>
    </recommendedName>
</protein>
<keyword evidence="2" id="KW-0175">Coiled coil</keyword>
<feature type="coiled-coil region" evidence="2">
    <location>
        <begin position="1348"/>
        <end position="1385"/>
    </location>
</feature>
<dbReference type="Pfam" id="PF13374">
    <property type="entry name" value="TPR_10"/>
    <property type="match status" value="1"/>
</dbReference>
<dbReference type="SUPFAM" id="SSF52540">
    <property type="entry name" value="P-loop containing nucleoside triphosphate hydrolases"/>
    <property type="match status" value="1"/>
</dbReference>
<feature type="repeat" description="TPR" evidence="1">
    <location>
        <begin position="1132"/>
        <end position="1165"/>
    </location>
</feature>
<evidence type="ECO:0000259" key="3">
    <source>
        <dbReference type="Pfam" id="PF13401"/>
    </source>
</evidence>
<dbReference type="Pfam" id="PF13181">
    <property type="entry name" value="TPR_8"/>
    <property type="match status" value="1"/>
</dbReference>
<dbReference type="SMART" id="SM00028">
    <property type="entry name" value="TPR"/>
    <property type="match status" value="8"/>
</dbReference>
<accession>A0A8H7NV32</accession>
<evidence type="ECO:0000259" key="4">
    <source>
        <dbReference type="Pfam" id="PF17109"/>
    </source>
</evidence>
<feature type="domain" description="ORC1/DEAH AAA+ ATPase" evidence="3">
    <location>
        <begin position="647"/>
        <end position="760"/>
    </location>
</feature>
<dbReference type="InterPro" id="IPR031350">
    <property type="entry name" value="Goodbye_dom"/>
</dbReference>
<dbReference type="Gene3D" id="1.25.40.10">
    <property type="entry name" value="Tetratricopeptide repeat domain"/>
    <property type="match status" value="2"/>
</dbReference>
<comment type="caution">
    <text evidence="5">The sequence shown here is derived from an EMBL/GenBank/DDBJ whole genome shotgun (WGS) entry which is preliminary data.</text>
</comment>
<feature type="repeat" description="TPR" evidence="1">
    <location>
        <begin position="1092"/>
        <end position="1125"/>
    </location>
</feature>
<evidence type="ECO:0000313" key="6">
    <source>
        <dbReference type="Proteomes" id="UP000639403"/>
    </source>
</evidence>
<dbReference type="Pfam" id="PF17109">
    <property type="entry name" value="Goodbye"/>
    <property type="match status" value="1"/>
</dbReference>
<dbReference type="EMBL" id="JADOXO010000418">
    <property type="protein sequence ID" value="KAF9804963.1"/>
    <property type="molecule type" value="Genomic_DNA"/>
</dbReference>
<evidence type="ECO:0000256" key="2">
    <source>
        <dbReference type="SAM" id="Coils"/>
    </source>
</evidence>
<reference evidence="5" key="2">
    <citation type="journal article" name="Front. Microbiol.">
        <title>Degradative Capacity of Two Strains of Rhodonia placenta: From Phenotype to Genotype.</title>
        <authorList>
            <person name="Kolle M."/>
            <person name="Horta M.A.C."/>
            <person name="Nowrousian M."/>
            <person name="Ohm R.A."/>
            <person name="Benz J.P."/>
            <person name="Pilgard A."/>
        </authorList>
    </citation>
    <scope>NUCLEOTIDE SEQUENCE</scope>
    <source>
        <strain evidence="5">FPRL280</strain>
    </source>
</reference>
<dbReference type="InterPro" id="IPR027417">
    <property type="entry name" value="P-loop_NTPase"/>
</dbReference>
<dbReference type="Pfam" id="PF13424">
    <property type="entry name" value="TPR_12"/>
    <property type="match status" value="1"/>
</dbReference>
<dbReference type="Pfam" id="PF13401">
    <property type="entry name" value="AAA_22"/>
    <property type="match status" value="1"/>
</dbReference>
<dbReference type="InterPro" id="IPR019734">
    <property type="entry name" value="TPR_rpt"/>
</dbReference>
<dbReference type="InterPro" id="IPR011990">
    <property type="entry name" value="TPR-like_helical_dom_sf"/>
</dbReference>